<dbReference type="EMBL" id="HBUF01339180">
    <property type="protein sequence ID" value="CAG6699911.1"/>
    <property type="molecule type" value="Transcribed_RNA"/>
</dbReference>
<dbReference type="FunFam" id="2.40.160.10:FF:000001">
    <property type="entry name" value="Voltage-dependent anion-selective channel protein 2"/>
    <property type="match status" value="1"/>
</dbReference>
<dbReference type="EMBL" id="HBUF01586226">
    <property type="protein sequence ID" value="CAG6771902.1"/>
    <property type="molecule type" value="Transcribed_RNA"/>
</dbReference>
<dbReference type="EMBL" id="HBUF01000036">
    <property type="protein sequence ID" value="CAG6605618.1"/>
    <property type="molecule type" value="Transcribed_RNA"/>
</dbReference>
<evidence type="ECO:0000256" key="7">
    <source>
        <dbReference type="ARBA" id="ARBA00023065"/>
    </source>
</evidence>
<dbReference type="EMBL" id="HBUF01249482">
    <property type="protein sequence ID" value="CAG6679589.1"/>
    <property type="molecule type" value="Transcribed_RNA"/>
</dbReference>
<keyword evidence="10" id="KW-0472">Membrane</keyword>
<dbReference type="EMBL" id="HBUF01249479">
    <property type="protein sequence ID" value="CAG6679577.1"/>
    <property type="molecule type" value="Transcribed_RNA"/>
</dbReference>
<comment type="similarity">
    <text evidence="2">Belongs to the eukaryotic mitochondrial porin family.</text>
</comment>
<dbReference type="EMBL" id="HBUF01586227">
    <property type="protein sequence ID" value="CAG6771905.1"/>
    <property type="molecule type" value="Transcribed_RNA"/>
</dbReference>
<keyword evidence="6" id="KW-1000">Mitochondrion outer membrane</keyword>
<sequence>MAPPLYGDLGKHARDLFSKGYNIDVIKIDLKTKTDSGVEFNSGGVAQIESGKIFGTLESKYKAKNYAGLTFSEKWNTDNVLTTEVSSNIIDGARVAANTSFAPQSGDKTLKLSGEYKNSLAAVNLESEFKSLNPVVSAAGVLGYNGWLCGYSLKFDSKDAKLKANRLSLGFVGSDFVFHTNVDDGKLFGGTVYQKLGPKLETGVQLAWSSESNDTKFAFGCKYDLENNASVRAKVNNASQIGLGYSQKLNDGVTLTMSALVDAKNFNAGGHKVGFGFEFSP</sequence>
<dbReference type="EMBL" id="HBUF01249475">
    <property type="protein sequence ID" value="CAG6679561.1"/>
    <property type="molecule type" value="Transcribed_RNA"/>
</dbReference>
<evidence type="ECO:0000256" key="5">
    <source>
        <dbReference type="ARBA" id="ARBA00022692"/>
    </source>
</evidence>
<dbReference type="PRINTS" id="PR00185">
    <property type="entry name" value="EUKARYTPORIN"/>
</dbReference>
<dbReference type="EMBL" id="HBUF01339178">
    <property type="protein sequence ID" value="CAG6699905.1"/>
    <property type="molecule type" value="Transcribed_RNA"/>
</dbReference>
<accession>A0A8D8T4S3</accession>
<dbReference type="EMBL" id="HBUF01339183">
    <property type="protein sequence ID" value="CAG6699921.1"/>
    <property type="molecule type" value="Transcribed_RNA"/>
</dbReference>
<dbReference type="GO" id="GO:0008308">
    <property type="term" value="F:voltage-gated monoatomic anion channel activity"/>
    <property type="evidence" value="ECO:0007669"/>
    <property type="project" value="InterPro"/>
</dbReference>
<keyword evidence="5" id="KW-0812">Transmembrane</keyword>
<dbReference type="CDD" id="cd07306">
    <property type="entry name" value="Porin3_VDAC"/>
    <property type="match status" value="1"/>
</dbReference>
<dbReference type="EMBL" id="HBUF01586223">
    <property type="protein sequence ID" value="CAG6771893.1"/>
    <property type="molecule type" value="Transcribed_RNA"/>
</dbReference>
<dbReference type="InterPro" id="IPR027246">
    <property type="entry name" value="Porin_Euk/Tom40"/>
</dbReference>
<evidence type="ECO:0000256" key="8">
    <source>
        <dbReference type="ARBA" id="ARBA00023114"/>
    </source>
</evidence>
<comment type="subcellular location">
    <subcellularLocation>
        <location evidence="1">Mitochondrion outer membrane</location>
    </subcellularLocation>
</comment>
<dbReference type="EMBL" id="HBUF01249478">
    <property type="protein sequence ID" value="CAG6679573.1"/>
    <property type="molecule type" value="Transcribed_RNA"/>
</dbReference>
<dbReference type="EMBL" id="HBUF01586221">
    <property type="protein sequence ID" value="CAG6771887.1"/>
    <property type="molecule type" value="Transcribed_RNA"/>
</dbReference>
<organism evidence="11">
    <name type="scientific">Cacopsylla melanoneura</name>
    <dbReference type="NCBI Taxonomy" id="428564"/>
    <lineage>
        <taxon>Eukaryota</taxon>
        <taxon>Metazoa</taxon>
        <taxon>Ecdysozoa</taxon>
        <taxon>Arthropoda</taxon>
        <taxon>Hexapoda</taxon>
        <taxon>Insecta</taxon>
        <taxon>Pterygota</taxon>
        <taxon>Neoptera</taxon>
        <taxon>Paraneoptera</taxon>
        <taxon>Hemiptera</taxon>
        <taxon>Sternorrhyncha</taxon>
        <taxon>Psylloidea</taxon>
        <taxon>Psyllidae</taxon>
        <taxon>Psyllinae</taxon>
        <taxon>Cacopsylla</taxon>
    </lineage>
</organism>
<dbReference type="EMBL" id="HBUF01339181">
    <property type="protein sequence ID" value="CAG6699914.1"/>
    <property type="molecule type" value="Transcribed_RNA"/>
</dbReference>
<dbReference type="GO" id="GO:0046930">
    <property type="term" value="C:pore complex"/>
    <property type="evidence" value="ECO:0007669"/>
    <property type="project" value="UniProtKB-KW"/>
</dbReference>
<dbReference type="EMBL" id="HBUF01339184">
    <property type="protein sequence ID" value="CAG6699925.1"/>
    <property type="molecule type" value="Transcribed_RNA"/>
</dbReference>
<dbReference type="EMBL" id="HBUF01586222">
    <property type="protein sequence ID" value="CAG6771890.1"/>
    <property type="molecule type" value="Transcribed_RNA"/>
</dbReference>
<evidence type="ECO:0000256" key="6">
    <source>
        <dbReference type="ARBA" id="ARBA00022787"/>
    </source>
</evidence>
<evidence type="ECO:0000256" key="4">
    <source>
        <dbReference type="ARBA" id="ARBA00022452"/>
    </source>
</evidence>
<keyword evidence="8" id="KW-0626">Porin</keyword>
<evidence type="ECO:0000256" key="10">
    <source>
        <dbReference type="ARBA" id="ARBA00023136"/>
    </source>
</evidence>
<dbReference type="GO" id="GO:0005741">
    <property type="term" value="C:mitochondrial outer membrane"/>
    <property type="evidence" value="ECO:0007669"/>
    <property type="project" value="UniProtKB-SubCell"/>
</dbReference>
<dbReference type="EMBL" id="HBUF01586224">
    <property type="protein sequence ID" value="CAG6771896.1"/>
    <property type="molecule type" value="Transcribed_RNA"/>
</dbReference>
<keyword evidence="7" id="KW-0406">Ion transport</keyword>
<name>A0A8D8T4S3_9HEMI</name>
<dbReference type="Gene3D" id="2.40.160.10">
    <property type="entry name" value="Porin"/>
    <property type="match status" value="1"/>
</dbReference>
<dbReference type="EMBL" id="HBUF01249480">
    <property type="protein sequence ID" value="CAG6679581.1"/>
    <property type="molecule type" value="Transcribed_RNA"/>
</dbReference>
<dbReference type="PANTHER" id="PTHR11743:SF70">
    <property type="entry name" value="GH26960P-RELATED"/>
    <property type="match status" value="1"/>
</dbReference>
<evidence type="ECO:0000256" key="2">
    <source>
        <dbReference type="ARBA" id="ARBA00007780"/>
    </source>
</evidence>
<dbReference type="EMBL" id="HBUF01586220">
    <property type="protein sequence ID" value="CAG6771884.1"/>
    <property type="molecule type" value="Transcribed_RNA"/>
</dbReference>
<dbReference type="GO" id="GO:0015288">
    <property type="term" value="F:porin activity"/>
    <property type="evidence" value="ECO:0007669"/>
    <property type="project" value="UniProtKB-KW"/>
</dbReference>
<protein>
    <submittedName>
        <fullName evidence="11">Voltage-dependent anion-selective channel</fullName>
    </submittedName>
</protein>
<evidence type="ECO:0000313" key="11">
    <source>
        <dbReference type="EMBL" id="CAG6679589.1"/>
    </source>
</evidence>
<proteinExistence type="inferred from homology"/>
<dbReference type="EMBL" id="HBUF01249481">
    <property type="protein sequence ID" value="CAG6679585.1"/>
    <property type="molecule type" value="Transcribed_RNA"/>
</dbReference>
<dbReference type="InterPro" id="IPR001925">
    <property type="entry name" value="Porin_Euk"/>
</dbReference>
<reference evidence="11" key="1">
    <citation type="submission" date="2021-05" db="EMBL/GenBank/DDBJ databases">
        <authorList>
            <person name="Alioto T."/>
            <person name="Alioto T."/>
            <person name="Gomez Garrido J."/>
        </authorList>
    </citation>
    <scope>NUCLEOTIDE SEQUENCE</scope>
</reference>
<dbReference type="AlphaFoldDB" id="A0A8D8T4S3"/>
<dbReference type="Pfam" id="PF01459">
    <property type="entry name" value="Porin_3"/>
    <property type="match status" value="1"/>
</dbReference>
<dbReference type="EMBL" id="HBUF01249474">
    <property type="protein sequence ID" value="CAG6679557.1"/>
    <property type="molecule type" value="Transcribed_RNA"/>
</dbReference>
<dbReference type="EMBL" id="HBUF01249473">
    <property type="protein sequence ID" value="CAG6679553.1"/>
    <property type="molecule type" value="Transcribed_RNA"/>
</dbReference>
<keyword evidence="4" id="KW-1134">Transmembrane beta strand</keyword>
<dbReference type="EMBL" id="HBUF01249483">
    <property type="protein sequence ID" value="CAG6679593.1"/>
    <property type="molecule type" value="Transcribed_RNA"/>
</dbReference>
<dbReference type="EMBL" id="HBUF01586225">
    <property type="protein sequence ID" value="CAG6771899.1"/>
    <property type="molecule type" value="Transcribed_RNA"/>
</dbReference>
<dbReference type="EMBL" id="HBUF01339179">
    <property type="protein sequence ID" value="CAG6699908.1"/>
    <property type="molecule type" value="Transcribed_RNA"/>
</dbReference>
<keyword evidence="9" id="KW-0496">Mitochondrion</keyword>
<dbReference type="EMBL" id="HBUF01249476">
    <property type="protein sequence ID" value="CAG6679565.1"/>
    <property type="molecule type" value="Transcribed_RNA"/>
</dbReference>
<dbReference type="EMBL" id="HBUF01339182">
    <property type="protein sequence ID" value="CAG6699917.1"/>
    <property type="molecule type" value="Transcribed_RNA"/>
</dbReference>
<evidence type="ECO:0000256" key="9">
    <source>
        <dbReference type="ARBA" id="ARBA00023128"/>
    </source>
</evidence>
<evidence type="ECO:0000256" key="3">
    <source>
        <dbReference type="ARBA" id="ARBA00022448"/>
    </source>
</evidence>
<dbReference type="PANTHER" id="PTHR11743">
    <property type="entry name" value="VOLTAGE-DEPENDENT ANION-SELECTIVE CHANNEL"/>
    <property type="match status" value="1"/>
</dbReference>
<dbReference type="EMBL" id="HBUF01249477">
    <property type="protein sequence ID" value="CAG6679569.1"/>
    <property type="molecule type" value="Transcribed_RNA"/>
</dbReference>
<dbReference type="InterPro" id="IPR023614">
    <property type="entry name" value="Porin_dom_sf"/>
</dbReference>
<evidence type="ECO:0000256" key="1">
    <source>
        <dbReference type="ARBA" id="ARBA00004294"/>
    </source>
</evidence>
<keyword evidence="3" id="KW-0813">Transport</keyword>